<accession>A0A9Q0E2Y8</accession>
<gene>
    <name evidence="2" type="ORF">NHX12_032921</name>
</gene>
<keyword evidence="3" id="KW-1185">Reference proteome</keyword>
<reference evidence="2" key="1">
    <citation type="submission" date="2022-07" db="EMBL/GenBank/DDBJ databases">
        <title>Chromosome-level genome of Muraenolepis orangiensis.</title>
        <authorList>
            <person name="Kim J."/>
        </authorList>
    </citation>
    <scope>NUCLEOTIDE SEQUENCE</scope>
    <source>
        <strain evidence="2">KU_S4_2022</strain>
        <tissue evidence="2">Muscle</tissue>
    </source>
</reference>
<evidence type="ECO:0000256" key="1">
    <source>
        <dbReference type="SAM" id="SignalP"/>
    </source>
</evidence>
<proteinExistence type="predicted"/>
<organism evidence="2 3">
    <name type="scientific">Muraenolepis orangiensis</name>
    <name type="common">Patagonian moray cod</name>
    <dbReference type="NCBI Taxonomy" id="630683"/>
    <lineage>
        <taxon>Eukaryota</taxon>
        <taxon>Metazoa</taxon>
        <taxon>Chordata</taxon>
        <taxon>Craniata</taxon>
        <taxon>Vertebrata</taxon>
        <taxon>Euteleostomi</taxon>
        <taxon>Actinopterygii</taxon>
        <taxon>Neopterygii</taxon>
        <taxon>Teleostei</taxon>
        <taxon>Neoteleostei</taxon>
        <taxon>Acanthomorphata</taxon>
        <taxon>Zeiogadaria</taxon>
        <taxon>Gadariae</taxon>
        <taxon>Gadiformes</taxon>
        <taxon>Muraenolepidoidei</taxon>
        <taxon>Muraenolepididae</taxon>
        <taxon>Muraenolepis</taxon>
    </lineage>
</organism>
<feature type="signal peptide" evidence="1">
    <location>
        <begin position="1"/>
        <end position="33"/>
    </location>
</feature>
<comment type="caution">
    <text evidence="2">The sequence shown here is derived from an EMBL/GenBank/DDBJ whole genome shotgun (WGS) entry which is preliminary data.</text>
</comment>
<keyword evidence="1" id="KW-0732">Signal</keyword>
<protein>
    <submittedName>
        <fullName evidence="2">Uncharacterized protein</fullName>
    </submittedName>
</protein>
<evidence type="ECO:0000313" key="3">
    <source>
        <dbReference type="Proteomes" id="UP001148018"/>
    </source>
</evidence>
<dbReference type="OrthoDB" id="6159398at2759"/>
<name>A0A9Q0E2Y8_9TELE</name>
<sequence>MDVMFAVRDACVSGRWLTAVVLSVCCSLPSCWTAAGQTVDYSSVESVRSPRLALPLLLHHLLPRGLAQSPVVTADAAFAMRQGARNHILCLLERGRAQPGPGLSYPGPQR</sequence>
<dbReference type="Proteomes" id="UP001148018">
    <property type="component" value="Unassembled WGS sequence"/>
</dbReference>
<evidence type="ECO:0000313" key="2">
    <source>
        <dbReference type="EMBL" id="KAJ3598958.1"/>
    </source>
</evidence>
<feature type="non-terminal residue" evidence="2">
    <location>
        <position position="1"/>
    </location>
</feature>
<dbReference type="AlphaFoldDB" id="A0A9Q0E2Y8"/>
<dbReference type="EMBL" id="JANIIK010000048">
    <property type="protein sequence ID" value="KAJ3598958.1"/>
    <property type="molecule type" value="Genomic_DNA"/>
</dbReference>
<feature type="chain" id="PRO_5040112541" evidence="1">
    <location>
        <begin position="34"/>
        <end position="110"/>
    </location>
</feature>